<gene>
    <name evidence="2" type="primary">AUNIP</name>
</gene>
<dbReference type="OrthoDB" id="9946974at2759"/>
<dbReference type="Ensembl" id="ENSVURT00010009697.1">
    <property type="protein sequence ID" value="ENSVURP00010008535.1"/>
    <property type="gene ID" value="ENSVURG00010006635.1"/>
</dbReference>
<keyword evidence="3" id="KW-1185">Reference proteome</keyword>
<evidence type="ECO:0000256" key="1">
    <source>
        <dbReference type="SAM" id="MobiDB-lite"/>
    </source>
</evidence>
<name>A0A4X2KGY4_VOMUR</name>
<reference evidence="2" key="2">
    <citation type="submission" date="2025-08" db="UniProtKB">
        <authorList>
            <consortium name="Ensembl"/>
        </authorList>
    </citation>
    <scope>IDENTIFICATION</scope>
</reference>
<dbReference type="Pfam" id="PF15334">
    <property type="entry name" value="AIB"/>
    <property type="match status" value="2"/>
</dbReference>
<reference evidence="3" key="1">
    <citation type="submission" date="2018-12" db="EMBL/GenBank/DDBJ databases">
        <authorList>
            <person name="Yazar S."/>
        </authorList>
    </citation>
    <scope>NUCLEOTIDE SEQUENCE [LARGE SCALE GENOMIC DNA]</scope>
</reference>
<organism evidence="2 3">
    <name type="scientific">Vombatus ursinus</name>
    <name type="common">Common wombat</name>
    <dbReference type="NCBI Taxonomy" id="29139"/>
    <lineage>
        <taxon>Eukaryota</taxon>
        <taxon>Metazoa</taxon>
        <taxon>Chordata</taxon>
        <taxon>Craniata</taxon>
        <taxon>Vertebrata</taxon>
        <taxon>Euteleostomi</taxon>
        <taxon>Mammalia</taxon>
        <taxon>Metatheria</taxon>
        <taxon>Diprotodontia</taxon>
        <taxon>Vombatidae</taxon>
        <taxon>Vombatus</taxon>
    </lineage>
</organism>
<dbReference type="CTD" id="79000"/>
<dbReference type="AlphaFoldDB" id="A0A4X2KGY4"/>
<dbReference type="GeneID" id="114045077"/>
<dbReference type="STRING" id="29139.ENSVURP00010008535"/>
<dbReference type="GeneTree" id="ENSGT00390000003280"/>
<accession>A0A4X2KGY4</accession>
<feature type="region of interest" description="Disordered" evidence="1">
    <location>
        <begin position="227"/>
        <end position="246"/>
    </location>
</feature>
<feature type="region of interest" description="Disordered" evidence="1">
    <location>
        <begin position="72"/>
        <end position="100"/>
    </location>
</feature>
<dbReference type="RefSeq" id="XP_027720713.1">
    <property type="nucleotide sequence ID" value="XM_027864912.1"/>
</dbReference>
<reference evidence="2" key="3">
    <citation type="submission" date="2025-09" db="UniProtKB">
        <authorList>
            <consortium name="Ensembl"/>
        </authorList>
    </citation>
    <scope>IDENTIFICATION</scope>
</reference>
<evidence type="ECO:0000313" key="3">
    <source>
        <dbReference type="Proteomes" id="UP000314987"/>
    </source>
</evidence>
<proteinExistence type="predicted"/>
<dbReference type="PANTHER" id="PTHR14526:SF2">
    <property type="entry name" value="AURORA KINASE A AND NINEIN-INTERACTING PROTEIN"/>
    <property type="match status" value="1"/>
</dbReference>
<dbReference type="GO" id="GO:0007051">
    <property type="term" value="P:spindle organization"/>
    <property type="evidence" value="ECO:0007669"/>
    <property type="project" value="TreeGrafter"/>
</dbReference>
<evidence type="ECO:0000313" key="2">
    <source>
        <dbReference type="Ensembl" id="ENSVURP00010008535.1"/>
    </source>
</evidence>
<protein>
    <recommendedName>
        <fullName evidence="4">Aurora kinase A and ninein interacting protein</fullName>
    </recommendedName>
</protein>
<dbReference type="Proteomes" id="UP000314987">
    <property type="component" value="Unassembled WGS sequence"/>
</dbReference>
<dbReference type="OMA" id="VTNNQNR"/>
<dbReference type="PANTHER" id="PTHR14526">
    <property type="entry name" value="AURORA KINASE A AND NINEIN-INTERACTING PROTEIN"/>
    <property type="match status" value="1"/>
</dbReference>
<feature type="compositionally biased region" description="Basic and acidic residues" evidence="1">
    <location>
        <begin position="230"/>
        <end position="246"/>
    </location>
</feature>
<evidence type="ECO:0008006" key="4">
    <source>
        <dbReference type="Google" id="ProtNLM"/>
    </source>
</evidence>
<dbReference type="InterPro" id="IPR029286">
    <property type="entry name" value="AUNIP"/>
</dbReference>
<dbReference type="GO" id="GO:0000922">
    <property type="term" value="C:spindle pole"/>
    <property type="evidence" value="ECO:0007669"/>
    <property type="project" value="TreeGrafter"/>
</dbReference>
<sequence>MRRRGPAEAEACGVWLDAAALKKRKVQTRISNPITRMLPPARGERETVVDFTQRRAQPVGTKQTVIASFFASKSGKAHDGGQGRPSPGTASQTKKEQKRDVMWLDPPPLVPGDECVQCPETAAASVTKEPQELICPTTSPKEVSDCCREARPAVLSSQDQKLPLPWLDIVGSTEVGFAFTQNSKGLGVLAQGREGGKIHYKQGQETKCLVDTAEFSKENEQFSVFPQGHQEGKAGKGENREQPWRGGDTELVKQRPCSSQAFFWDSERYDPDLKSQLFTEDSQGQRVIAHPPRAALQDIANFPRKPLHTSLSSQVQCRGRSVLGISQLNSQPDMLFTQDSQGNRVIKHCF</sequence>
<dbReference type="GO" id="GO:0005813">
    <property type="term" value="C:centrosome"/>
    <property type="evidence" value="ECO:0007669"/>
    <property type="project" value="TreeGrafter"/>
</dbReference>